<dbReference type="UniPathway" id="UPA00109">
    <property type="reaction ID" value="UER00182"/>
</dbReference>
<dbReference type="Proteomes" id="UP000000789">
    <property type="component" value="Chromosome"/>
</dbReference>
<keyword evidence="4 14" id="KW-0963">Cytoplasm</keyword>
<keyword evidence="5 14" id="KW-0021">Allosteric enzyme</keyword>
<dbReference type="KEGG" id="pmo:Pmob_1916"/>
<dbReference type="PIRSF" id="PIRSF000532">
    <property type="entry name" value="ATP_PFK_prok"/>
    <property type="match status" value="1"/>
</dbReference>
<feature type="binding site" description="in other chain" evidence="14">
    <location>
        <begin position="142"/>
        <end position="144"/>
    </location>
    <ligand>
        <name>substrate</name>
        <note>ligand shared between dimeric partners</note>
    </ligand>
</feature>
<evidence type="ECO:0000256" key="12">
    <source>
        <dbReference type="ARBA" id="ARBA00023152"/>
    </source>
</evidence>
<protein>
    <recommendedName>
        <fullName evidence="14">ATP-dependent 6-phosphofructokinase</fullName>
        <shortName evidence="14">ATP-PFK</shortName>
        <shortName evidence="14">Phosphofructokinase</shortName>
        <ecNumber evidence="14">2.7.1.11</ecNumber>
    </recommendedName>
    <alternativeName>
        <fullName evidence="14">Phosphohexokinase</fullName>
    </alternativeName>
</protein>
<dbReference type="eggNOG" id="COG0205">
    <property type="taxonomic scope" value="Bacteria"/>
</dbReference>
<keyword evidence="8 14" id="KW-0547">Nucleotide-binding</keyword>
<evidence type="ECO:0000256" key="2">
    <source>
        <dbReference type="ARBA" id="ARBA00004496"/>
    </source>
</evidence>
<dbReference type="PANTHER" id="PTHR13697:SF4">
    <property type="entry name" value="ATP-DEPENDENT 6-PHOSPHOFRUCTOKINASE"/>
    <property type="match status" value="1"/>
</dbReference>
<sequence length="335" mass="36248">MKYKIIKIFRRDTVSEVKKIGLMTSGGDAPGMNAVIRAVTRSAVVENIEVYGFLRGFAGILDKEYKKLTYSDVGGIMERGGTILRTSRVPEFKVPEVRKKAADILKDLGIDVLVIIGGNGSLTGGKLLAEEQGISVVGVPASIDNDIAYTDMSIGVDTCLNTVVDAMQKLKDTASSHERAFIVEVMGRTSGYIALMSGLAIGAEAIIIPEVPTDYDALAEKMWDERKRGKINSIVVVAEGSASAYTVARHLENRIGFETRITILGHIQRGGSPTAFDRILASRMGNEVVKSIKDGNFNVMVGLSKNDLIRTPLEKVLSENNKLDMEIVKLAGILS</sequence>
<reference evidence="16" key="1">
    <citation type="submission" date="2007-11" db="EMBL/GenBank/DDBJ databases">
        <title>Complete sequence of Petroga mobilis SJ95.</title>
        <authorList>
            <consortium name="US DOE Joint Genome Institute"/>
            <person name="Copeland A."/>
            <person name="Lucas S."/>
            <person name="Lapidus A."/>
            <person name="Barry K."/>
            <person name="Glavina del Rio T."/>
            <person name="Dalin E."/>
            <person name="Tice H."/>
            <person name="Pitluck S."/>
            <person name="Meincke L."/>
            <person name="Brettin T."/>
            <person name="Bruce D."/>
            <person name="Detter J.C."/>
            <person name="Han C."/>
            <person name="Kuske C.R."/>
            <person name="Schmutz J."/>
            <person name="Larimer F."/>
            <person name="Land M."/>
            <person name="Hauser L."/>
            <person name="Kyrpides N."/>
            <person name="Mikhailova N."/>
            <person name="Noll K."/>
            <person name="Richardson P."/>
        </authorList>
    </citation>
    <scope>NUCLEOTIDE SEQUENCE [LARGE SCALE GENOMIC DNA]</scope>
    <source>
        <strain evidence="16">SJ95</strain>
    </source>
</reference>
<keyword evidence="10 14" id="KW-0067">ATP-binding</keyword>
<evidence type="ECO:0000259" key="15">
    <source>
        <dbReference type="Pfam" id="PF00365"/>
    </source>
</evidence>
<feature type="binding site" description="in other chain" evidence="14">
    <location>
        <begin position="186"/>
        <end position="188"/>
    </location>
    <ligand>
        <name>substrate</name>
        <note>ligand shared between dimeric partners</note>
    </ligand>
</feature>
<evidence type="ECO:0000256" key="9">
    <source>
        <dbReference type="ARBA" id="ARBA00022777"/>
    </source>
</evidence>
<accession>A9BID1</accession>
<dbReference type="GO" id="GO:0046872">
    <property type="term" value="F:metal ion binding"/>
    <property type="evidence" value="ECO:0007669"/>
    <property type="project" value="UniProtKB-KW"/>
</dbReference>
<dbReference type="GO" id="GO:0016208">
    <property type="term" value="F:AMP binding"/>
    <property type="evidence" value="ECO:0007669"/>
    <property type="project" value="TreeGrafter"/>
</dbReference>
<comment type="activity regulation">
    <text evidence="14">Allosterically activated by ADP and other diphosphonucleosides, and allosterically inhibited by phosphoenolpyruvate.</text>
</comment>
<evidence type="ECO:0000256" key="8">
    <source>
        <dbReference type="ARBA" id="ARBA00022741"/>
    </source>
</evidence>
<gene>
    <name evidence="14" type="primary">pfkA</name>
    <name evidence="16" type="ordered locus">Pmob_1916</name>
</gene>
<feature type="binding site" description="in other chain" evidence="14">
    <location>
        <begin position="266"/>
        <end position="269"/>
    </location>
    <ligand>
        <name>substrate</name>
        <note>ligand shared between dimeric partners</note>
    </ligand>
</feature>
<dbReference type="GO" id="GO:0042802">
    <property type="term" value="F:identical protein binding"/>
    <property type="evidence" value="ECO:0007669"/>
    <property type="project" value="TreeGrafter"/>
</dbReference>
<feature type="binding site" description="in other chain" evidence="14">
    <location>
        <position position="228"/>
    </location>
    <ligand>
        <name>ADP</name>
        <dbReference type="ChEBI" id="CHEBI:456216"/>
        <note>allosteric activator; ligand shared between dimeric partners</note>
    </ligand>
</feature>
<keyword evidence="11 14" id="KW-0460">Magnesium</keyword>
<dbReference type="HAMAP" id="MF_00339">
    <property type="entry name" value="Phosphofructokinase_I_B1"/>
    <property type="match status" value="1"/>
</dbReference>
<feature type="binding site" description="in other chain" evidence="14">
    <location>
        <position position="171"/>
    </location>
    <ligand>
        <name>ADP</name>
        <dbReference type="ChEBI" id="CHEBI:456216"/>
        <note>allosteric activator; ligand shared between dimeric partners</note>
    </ligand>
</feature>
<dbReference type="InterPro" id="IPR012828">
    <property type="entry name" value="PFKA_ATP_prok"/>
</dbReference>
<keyword evidence="17" id="KW-1185">Reference proteome</keyword>
<keyword evidence="12 14" id="KW-0324">Glycolysis</keyword>
<evidence type="ECO:0000256" key="10">
    <source>
        <dbReference type="ARBA" id="ARBA00022840"/>
    </source>
</evidence>
<feature type="binding site" evidence="14">
    <location>
        <position position="27"/>
    </location>
    <ligand>
        <name>ATP</name>
        <dbReference type="ChEBI" id="CHEBI:30616"/>
    </ligand>
</feature>
<comment type="function">
    <text evidence="14">Catalyzes the phosphorylation of D-fructose 6-phosphate to fructose 1,6-bisphosphate by ATP, the first committing step of glycolysis.</text>
</comment>
<dbReference type="GO" id="GO:0005524">
    <property type="term" value="F:ATP binding"/>
    <property type="evidence" value="ECO:0007669"/>
    <property type="project" value="UniProtKB-UniRule"/>
</dbReference>
<feature type="binding site" evidence="14">
    <location>
        <begin position="88"/>
        <end position="89"/>
    </location>
    <ligand>
        <name>ATP</name>
        <dbReference type="ChEBI" id="CHEBI:30616"/>
    </ligand>
</feature>
<feature type="binding site" description="in other chain" evidence="14">
    <location>
        <position position="239"/>
    </location>
    <ligand>
        <name>substrate</name>
        <note>ligand shared between dimeric partners</note>
    </ligand>
</feature>
<dbReference type="InterPro" id="IPR000023">
    <property type="entry name" value="Phosphofructokinase_dom"/>
</dbReference>
<feature type="active site" description="Proton acceptor" evidence="14">
    <location>
        <position position="144"/>
    </location>
</feature>
<dbReference type="SUPFAM" id="SSF53784">
    <property type="entry name" value="Phosphofructokinase"/>
    <property type="match status" value="1"/>
</dbReference>
<feature type="binding site" evidence="14">
    <location>
        <position position="119"/>
    </location>
    <ligand>
        <name>Mg(2+)</name>
        <dbReference type="ChEBI" id="CHEBI:18420"/>
        <note>catalytic</note>
    </ligand>
</feature>
<evidence type="ECO:0000256" key="11">
    <source>
        <dbReference type="ARBA" id="ARBA00022842"/>
    </source>
</evidence>
<evidence type="ECO:0000256" key="1">
    <source>
        <dbReference type="ARBA" id="ARBA00001946"/>
    </source>
</evidence>
<dbReference type="PROSITE" id="PS00433">
    <property type="entry name" value="PHOSPHOFRUCTOKINASE"/>
    <property type="match status" value="1"/>
</dbReference>
<dbReference type="HOGENOM" id="CLU_020655_0_1_0"/>
<feature type="domain" description="Phosphofructokinase" evidence="15">
    <location>
        <begin position="19"/>
        <end position="291"/>
    </location>
</feature>
<evidence type="ECO:0000256" key="3">
    <source>
        <dbReference type="ARBA" id="ARBA00004679"/>
    </source>
</evidence>
<keyword evidence="9 14" id="KW-0418">Kinase</keyword>
<dbReference type="FunFam" id="3.40.50.460:FF:000002">
    <property type="entry name" value="ATP-dependent 6-phosphofructokinase"/>
    <property type="match status" value="1"/>
</dbReference>
<feature type="binding site" evidence="14">
    <location>
        <begin position="118"/>
        <end position="121"/>
    </location>
    <ligand>
        <name>ATP</name>
        <dbReference type="ChEBI" id="CHEBI:30616"/>
    </ligand>
</feature>
<comment type="pathway">
    <text evidence="3 14">Carbohydrate degradation; glycolysis; D-glyceraldehyde 3-phosphate and glycerone phosphate from D-glucose: step 3/4.</text>
</comment>
<comment type="caution">
    <text evidence="14">Lacks conserved residue(s) required for the propagation of feature annotation.</text>
</comment>
<proteinExistence type="inferred from homology"/>
<keyword evidence="7 14" id="KW-0479">Metal-binding</keyword>
<dbReference type="EC" id="2.7.1.11" evidence="14"/>
<dbReference type="GO" id="GO:0070095">
    <property type="term" value="F:fructose-6-phosphate binding"/>
    <property type="evidence" value="ECO:0007669"/>
    <property type="project" value="TreeGrafter"/>
</dbReference>
<dbReference type="GO" id="GO:0061621">
    <property type="term" value="P:canonical glycolysis"/>
    <property type="evidence" value="ECO:0007669"/>
    <property type="project" value="TreeGrafter"/>
</dbReference>
<organism evidence="16 17">
    <name type="scientific">Petrotoga mobilis (strain DSM 10674 / SJ95)</name>
    <dbReference type="NCBI Taxonomy" id="403833"/>
    <lineage>
        <taxon>Bacteria</taxon>
        <taxon>Thermotogati</taxon>
        <taxon>Thermotogota</taxon>
        <taxon>Thermotogae</taxon>
        <taxon>Petrotogales</taxon>
        <taxon>Petrotogaceae</taxon>
        <taxon>Petrotoga</taxon>
    </lineage>
</organism>
<dbReference type="GO" id="GO:0048029">
    <property type="term" value="F:monosaccharide binding"/>
    <property type="evidence" value="ECO:0007669"/>
    <property type="project" value="TreeGrafter"/>
</dbReference>
<dbReference type="InterPro" id="IPR012003">
    <property type="entry name" value="ATP_PFK_prok-type"/>
</dbReference>
<evidence type="ECO:0000256" key="5">
    <source>
        <dbReference type="ARBA" id="ARBA00022533"/>
    </source>
</evidence>
<evidence type="ECO:0000256" key="7">
    <source>
        <dbReference type="ARBA" id="ARBA00022723"/>
    </source>
</evidence>
<dbReference type="Gene3D" id="3.40.50.450">
    <property type="match status" value="1"/>
</dbReference>
<dbReference type="PRINTS" id="PR00476">
    <property type="entry name" value="PHFRCTKINASE"/>
</dbReference>
<dbReference type="NCBIfam" id="TIGR02482">
    <property type="entry name" value="PFKA_ATP"/>
    <property type="match status" value="1"/>
</dbReference>
<feature type="binding site" description="in other chain" evidence="14">
    <location>
        <begin position="202"/>
        <end position="204"/>
    </location>
    <ligand>
        <name>ADP</name>
        <dbReference type="ChEBI" id="CHEBI:456216"/>
        <note>allosteric activator; ligand shared between dimeric partners</note>
    </ligand>
</feature>
<comment type="subunit">
    <text evidence="14">Homotetramer.</text>
</comment>
<dbReference type="Pfam" id="PF00365">
    <property type="entry name" value="PFK"/>
    <property type="match status" value="1"/>
</dbReference>
<dbReference type="GO" id="GO:0003872">
    <property type="term" value="F:6-phosphofructokinase activity"/>
    <property type="evidence" value="ECO:0007669"/>
    <property type="project" value="UniProtKB-UniRule"/>
</dbReference>
<dbReference type="InterPro" id="IPR022953">
    <property type="entry name" value="ATP_PFK"/>
</dbReference>
<feature type="binding site" description="in other chain" evidence="14">
    <location>
        <begin position="230"/>
        <end position="232"/>
    </location>
    <ligand>
        <name>ADP</name>
        <dbReference type="ChEBI" id="CHEBI:456216"/>
        <note>allosteric activator; ligand shared between dimeric partners</note>
    </ligand>
</feature>
<feature type="binding site" evidence="14">
    <location>
        <position position="179"/>
    </location>
    <ligand>
        <name>substrate</name>
        <note>ligand shared between dimeric partners</note>
    </ligand>
</feature>
<comment type="similarity">
    <text evidence="14">Belongs to the phosphofructokinase type A (PFKA) family. ATP-dependent PFK group I subfamily. Prokaryotic clade 'B1' sub-subfamily.</text>
</comment>
<dbReference type="RefSeq" id="WP_012209700.1">
    <property type="nucleotide sequence ID" value="NC_010003.1"/>
</dbReference>
<dbReference type="NCBIfam" id="NF002872">
    <property type="entry name" value="PRK03202.1"/>
    <property type="match status" value="1"/>
</dbReference>
<comment type="catalytic activity">
    <reaction evidence="13 14">
        <text>beta-D-fructose 6-phosphate + ATP = beta-D-fructose 1,6-bisphosphate + ADP + H(+)</text>
        <dbReference type="Rhea" id="RHEA:16109"/>
        <dbReference type="ChEBI" id="CHEBI:15378"/>
        <dbReference type="ChEBI" id="CHEBI:30616"/>
        <dbReference type="ChEBI" id="CHEBI:32966"/>
        <dbReference type="ChEBI" id="CHEBI:57634"/>
        <dbReference type="ChEBI" id="CHEBI:456216"/>
        <dbReference type="EC" id="2.7.1.11"/>
    </reaction>
</comment>
<feature type="binding site" evidence="14">
    <location>
        <position position="260"/>
    </location>
    <ligand>
        <name>substrate</name>
        <note>ligand shared between dimeric partners</note>
    </ligand>
</feature>
<evidence type="ECO:0000256" key="4">
    <source>
        <dbReference type="ARBA" id="ARBA00022490"/>
    </source>
</evidence>
<dbReference type="InterPro" id="IPR015912">
    <property type="entry name" value="Phosphofructokinase_CS"/>
</dbReference>
<dbReference type="OrthoDB" id="9802503at2"/>
<evidence type="ECO:0000256" key="6">
    <source>
        <dbReference type="ARBA" id="ARBA00022679"/>
    </source>
</evidence>
<evidence type="ECO:0000313" key="17">
    <source>
        <dbReference type="Proteomes" id="UP000000789"/>
    </source>
</evidence>
<comment type="subcellular location">
    <subcellularLocation>
        <location evidence="2 14">Cytoplasm</location>
    </subcellularLocation>
</comment>
<dbReference type="STRING" id="403833.Pmob_1916"/>
<dbReference type="InterPro" id="IPR035966">
    <property type="entry name" value="PKF_sf"/>
</dbReference>
<name>A9BID1_PETMO</name>
<dbReference type="PANTHER" id="PTHR13697">
    <property type="entry name" value="PHOSPHOFRUCTOKINASE"/>
    <property type="match status" value="1"/>
</dbReference>
<dbReference type="EMBL" id="CP000879">
    <property type="protein sequence ID" value="ABX32603.1"/>
    <property type="molecule type" value="Genomic_DNA"/>
</dbReference>
<dbReference type="GO" id="GO:0030388">
    <property type="term" value="P:fructose 1,6-bisphosphate metabolic process"/>
    <property type="evidence" value="ECO:0007669"/>
    <property type="project" value="TreeGrafter"/>
</dbReference>
<feature type="binding site" evidence="14">
    <location>
        <begin position="37"/>
        <end position="41"/>
    </location>
    <ligand>
        <name>ADP</name>
        <dbReference type="ChEBI" id="CHEBI:456216"/>
        <note>allosteric activator; ligand shared between dimeric partners</note>
    </ligand>
</feature>
<comment type="cofactor">
    <cofactor evidence="1 14">
        <name>Mg(2+)</name>
        <dbReference type="ChEBI" id="CHEBI:18420"/>
    </cofactor>
</comment>
<dbReference type="Gene3D" id="3.40.50.460">
    <property type="entry name" value="Phosphofructokinase domain"/>
    <property type="match status" value="1"/>
</dbReference>
<dbReference type="GO" id="GO:0005945">
    <property type="term" value="C:6-phosphofructokinase complex"/>
    <property type="evidence" value="ECO:0007669"/>
    <property type="project" value="TreeGrafter"/>
</dbReference>
<evidence type="ECO:0000256" key="14">
    <source>
        <dbReference type="HAMAP-Rule" id="MF_00339"/>
    </source>
</evidence>
<evidence type="ECO:0000256" key="13">
    <source>
        <dbReference type="ARBA" id="ARBA00048070"/>
    </source>
</evidence>
<keyword evidence="6 14" id="KW-0808">Transferase</keyword>
<dbReference type="GO" id="GO:0006002">
    <property type="term" value="P:fructose 6-phosphate metabolic process"/>
    <property type="evidence" value="ECO:0007669"/>
    <property type="project" value="UniProtKB-UniRule"/>
</dbReference>
<evidence type="ECO:0000313" key="16">
    <source>
        <dbReference type="EMBL" id="ABX32603.1"/>
    </source>
</evidence>
<dbReference type="AlphaFoldDB" id="A9BID1"/>